<dbReference type="AlphaFoldDB" id="A0A7I8D2T1"/>
<keyword evidence="1" id="KW-0812">Transmembrane</keyword>
<accession>A0A7I8D2T1</accession>
<feature type="transmembrane region" description="Helical" evidence="1">
    <location>
        <begin position="284"/>
        <end position="305"/>
    </location>
</feature>
<dbReference type="KEGG" id="sman:C12CBH8_17760"/>
<feature type="transmembrane region" description="Helical" evidence="1">
    <location>
        <begin position="168"/>
        <end position="192"/>
    </location>
</feature>
<keyword evidence="3" id="KW-1185">Reference proteome</keyword>
<feature type="transmembrane region" description="Helical" evidence="1">
    <location>
        <begin position="40"/>
        <end position="61"/>
    </location>
</feature>
<feature type="transmembrane region" description="Helical" evidence="1">
    <location>
        <begin position="198"/>
        <end position="222"/>
    </location>
</feature>
<feature type="transmembrane region" description="Helical" evidence="1">
    <location>
        <begin position="12"/>
        <end position="34"/>
    </location>
</feature>
<organism evidence="2 3">
    <name type="scientific">Solibaculum mannosilyticum</name>
    <dbReference type="NCBI Taxonomy" id="2780922"/>
    <lineage>
        <taxon>Bacteria</taxon>
        <taxon>Bacillati</taxon>
        <taxon>Bacillota</taxon>
        <taxon>Clostridia</taxon>
        <taxon>Eubacteriales</taxon>
        <taxon>Oscillospiraceae</taxon>
        <taxon>Solibaculum</taxon>
    </lineage>
</organism>
<feature type="transmembrane region" description="Helical" evidence="1">
    <location>
        <begin position="436"/>
        <end position="454"/>
    </location>
</feature>
<keyword evidence="1" id="KW-1133">Transmembrane helix</keyword>
<proteinExistence type="predicted"/>
<name>A0A7I8D2T1_9FIRM</name>
<evidence type="ECO:0000313" key="2">
    <source>
        <dbReference type="EMBL" id="BCI61137.1"/>
    </source>
</evidence>
<dbReference type="RefSeq" id="WP_099322624.1">
    <property type="nucleotide sequence ID" value="NZ_AP023321.1"/>
</dbReference>
<dbReference type="EMBL" id="AP023321">
    <property type="protein sequence ID" value="BCI61137.1"/>
    <property type="molecule type" value="Genomic_DNA"/>
</dbReference>
<feature type="transmembrane region" description="Helical" evidence="1">
    <location>
        <begin position="254"/>
        <end position="272"/>
    </location>
</feature>
<evidence type="ECO:0000256" key="1">
    <source>
        <dbReference type="SAM" id="Phobius"/>
    </source>
</evidence>
<evidence type="ECO:0000313" key="3">
    <source>
        <dbReference type="Proteomes" id="UP000593890"/>
    </source>
</evidence>
<keyword evidence="1" id="KW-0472">Membrane</keyword>
<dbReference type="Proteomes" id="UP000593890">
    <property type="component" value="Chromosome"/>
</dbReference>
<feature type="transmembrane region" description="Helical" evidence="1">
    <location>
        <begin position="460"/>
        <end position="480"/>
    </location>
</feature>
<sequence length="498" mass="57104">MFRIGEKFSSCFIWFIYGLYFIFIAAILVFTVVGPEVEYFPLRMFIMVVAGILAIFLLLWLYNTKLKKPLEKVSHPTVVLILFLICLFVKLTIVFCFSVEPRVDYATFYNTAVSLSRGELPSNARYLALFPHIFGYSSFMSLFYKIFGTSYLIAPIVNAVLSSLSIFFFYYIGCCIISKTGGIFSCIIWIFLPSQSFYNIYVLSEPLYTLELLIAFSLIIFLSKRLAKTSYPICLGISILLALVLQLINMSRPIAYIPIIAFFLWFFLVCTDHFSIKKLLAKKAIIFAVMMTFFIIFSSLGNWFLEKKIGEAPATAPGYNIYVGFNEKSSGMWNQGDSALLYSYSDRPGWTAEQTQQQMLAEAKNRILYDNINFPNLFFQKFLILWVNDQSCIDYSSDVLPSVQNLRAICNAYYYILLLLNLIGICVAIRKKEKSAFFLICIFMVGLTLAQMLVEVAPRYHYSGLLTFTLVGSYCLAHLAQWMHSIPRKRKQNLSTKI</sequence>
<feature type="transmembrane region" description="Helical" evidence="1">
    <location>
        <begin position="73"/>
        <end position="95"/>
    </location>
</feature>
<feature type="transmembrane region" description="Helical" evidence="1">
    <location>
        <begin position="229"/>
        <end position="248"/>
    </location>
</feature>
<feature type="transmembrane region" description="Helical" evidence="1">
    <location>
        <begin position="412"/>
        <end position="429"/>
    </location>
</feature>
<feature type="transmembrane region" description="Helical" evidence="1">
    <location>
        <begin position="142"/>
        <end position="161"/>
    </location>
</feature>
<protein>
    <submittedName>
        <fullName evidence="2">Membrane protein</fullName>
    </submittedName>
</protein>
<reference evidence="3" key="1">
    <citation type="submission" date="2020-07" db="EMBL/GenBank/DDBJ databases">
        <title>Complete genome sequencing of Clostridia bacterium strain 12CBH8.</title>
        <authorList>
            <person name="Sakamoto M."/>
            <person name="Murakami T."/>
            <person name="Mori H."/>
        </authorList>
    </citation>
    <scope>NUCLEOTIDE SEQUENCE [LARGE SCALE GENOMIC DNA]</scope>
    <source>
        <strain evidence="3">12CBH8</strain>
    </source>
</reference>
<gene>
    <name evidence="2" type="ORF">C12CBH8_17760</name>
</gene>